<dbReference type="EMBL" id="JAMAST010000008">
    <property type="protein sequence ID" value="MCL1631955.1"/>
    <property type="molecule type" value="Genomic_DNA"/>
</dbReference>
<dbReference type="Pfam" id="PF13076">
    <property type="entry name" value="Fur_reg_FbpA"/>
    <property type="match status" value="1"/>
</dbReference>
<accession>A0ABT0MAS2</accession>
<organism evidence="1 2">
    <name type="scientific">Sporolactobacillus mangiferae</name>
    <dbReference type="NCBI Taxonomy" id="2940498"/>
    <lineage>
        <taxon>Bacteria</taxon>
        <taxon>Bacillati</taxon>
        <taxon>Bacillota</taxon>
        <taxon>Bacilli</taxon>
        <taxon>Bacillales</taxon>
        <taxon>Sporolactobacillaceae</taxon>
        <taxon>Sporolactobacillus</taxon>
    </lineage>
</organism>
<sequence length="51" mass="6071">MLNQAAESRREQLIDRLIAHHVYKKNGKHLFELSLSELEREYQNIRAKCSC</sequence>
<evidence type="ECO:0000313" key="1">
    <source>
        <dbReference type="EMBL" id="MCL1631955.1"/>
    </source>
</evidence>
<proteinExistence type="predicted"/>
<keyword evidence="2" id="KW-1185">Reference proteome</keyword>
<dbReference type="RefSeq" id="WP_249101172.1">
    <property type="nucleotide sequence ID" value="NZ_JAMAST010000008.1"/>
</dbReference>
<protein>
    <submittedName>
        <fullName evidence="1">Fur-regulated basic protein FbpA</fullName>
    </submittedName>
</protein>
<reference evidence="1 2" key="1">
    <citation type="submission" date="2022-05" db="EMBL/GenBank/DDBJ databases">
        <title>Sporolactobacillus sp nov CPB3-1, isolated from tree bark (Mangifera indica L.).</title>
        <authorList>
            <person name="Phuengjayaem S."/>
            <person name="Tanasupawat S."/>
        </authorList>
    </citation>
    <scope>NUCLEOTIDE SEQUENCE [LARGE SCALE GENOMIC DNA]</scope>
    <source>
        <strain evidence="1 2">CPB3-1</strain>
    </source>
</reference>
<gene>
    <name evidence="1" type="ORF">M3N64_08335</name>
</gene>
<comment type="caution">
    <text evidence="1">The sequence shown here is derived from an EMBL/GenBank/DDBJ whole genome shotgun (WGS) entry which is preliminary data.</text>
</comment>
<dbReference type="Proteomes" id="UP001203004">
    <property type="component" value="Unassembled WGS sequence"/>
</dbReference>
<name>A0ABT0MAS2_9BACL</name>
<dbReference type="InterPro" id="IPR025072">
    <property type="entry name" value="Fur_reg_FbpA"/>
</dbReference>
<evidence type="ECO:0000313" key="2">
    <source>
        <dbReference type="Proteomes" id="UP001203004"/>
    </source>
</evidence>